<dbReference type="PROSITE" id="PS00061">
    <property type="entry name" value="ADH_SHORT"/>
    <property type="match status" value="1"/>
</dbReference>
<evidence type="ECO:0000256" key="1">
    <source>
        <dbReference type="ARBA" id="ARBA00006484"/>
    </source>
</evidence>
<evidence type="ECO:0000313" key="4">
    <source>
        <dbReference type="Proteomes" id="UP001185012"/>
    </source>
</evidence>
<reference evidence="3 4" key="1">
    <citation type="submission" date="2023-07" db="EMBL/GenBank/DDBJ databases">
        <title>Genomic Encyclopedia of Type Strains, Phase IV (KMG-IV): sequencing the most valuable type-strain genomes for metagenomic binning, comparative biology and taxonomic classification.</title>
        <authorList>
            <person name="Goeker M."/>
        </authorList>
    </citation>
    <scope>NUCLEOTIDE SEQUENCE [LARGE SCALE GENOMIC DNA]</scope>
    <source>
        <strain evidence="3 4">DSM 45903</strain>
    </source>
</reference>
<keyword evidence="4" id="KW-1185">Reference proteome</keyword>
<sequence length="250" mass="26679">MKARRDMRALVTGAGRKSGIGAAICRELARHGADIRFTYWPPEEEAEAAVLVEELKDEGVDAAAVPFDLSLAESIDPILDWASKGEIPRILVNNAAYSLRDLDYQAVTPEILDRHYAVNLRAPLLLAAAFAKQCPPGAGGRIISMTSGQSLGGMPGEIAYAATKGGIDAFTRTLAAEVASKGITVNAVNPGPTDTGWVTPEIRRELSPHFPFGRIGEPTDAARLVAFLASEEASWITGQILHSEGGFRSR</sequence>
<evidence type="ECO:0000313" key="3">
    <source>
        <dbReference type="EMBL" id="MDR6224357.1"/>
    </source>
</evidence>
<dbReference type="Proteomes" id="UP001185012">
    <property type="component" value="Unassembled WGS sequence"/>
</dbReference>
<dbReference type="PRINTS" id="PR00080">
    <property type="entry name" value="SDRFAMILY"/>
</dbReference>
<protein>
    <submittedName>
        <fullName evidence="3">3-oxoacyl-[acyl-carrier protein] reductase</fullName>
        <ecNumber evidence="3">1.1.1.100</ecNumber>
    </submittedName>
</protein>
<dbReference type="InterPro" id="IPR002347">
    <property type="entry name" value="SDR_fam"/>
</dbReference>
<dbReference type="NCBIfam" id="NF009389">
    <property type="entry name" value="PRK12748.1"/>
    <property type="match status" value="1"/>
</dbReference>
<dbReference type="InterPro" id="IPR020904">
    <property type="entry name" value="Sc_DH/Rdtase_CS"/>
</dbReference>
<dbReference type="CDD" id="cd05233">
    <property type="entry name" value="SDR_c"/>
    <property type="match status" value="1"/>
</dbReference>
<keyword evidence="2 3" id="KW-0560">Oxidoreductase</keyword>
<name>A0ABU1IHW1_9BACL</name>
<dbReference type="GO" id="GO:0004316">
    <property type="term" value="F:3-oxoacyl-[acyl-carrier-protein] reductase (NADPH) activity"/>
    <property type="evidence" value="ECO:0007669"/>
    <property type="project" value="UniProtKB-EC"/>
</dbReference>
<dbReference type="EC" id="1.1.1.100" evidence="3"/>
<dbReference type="PANTHER" id="PTHR48107">
    <property type="entry name" value="NADPH-DEPENDENT ALDEHYDE REDUCTASE-LIKE PROTEIN, CHLOROPLASTIC-RELATED"/>
    <property type="match status" value="1"/>
</dbReference>
<dbReference type="Gene3D" id="3.40.50.720">
    <property type="entry name" value="NAD(P)-binding Rossmann-like Domain"/>
    <property type="match status" value="1"/>
</dbReference>
<dbReference type="Pfam" id="PF13561">
    <property type="entry name" value="adh_short_C2"/>
    <property type="match status" value="1"/>
</dbReference>
<comment type="similarity">
    <text evidence="1">Belongs to the short-chain dehydrogenases/reductases (SDR) family.</text>
</comment>
<organism evidence="3 4">
    <name type="scientific">Desmospora profundinema</name>
    <dbReference type="NCBI Taxonomy" id="1571184"/>
    <lineage>
        <taxon>Bacteria</taxon>
        <taxon>Bacillati</taxon>
        <taxon>Bacillota</taxon>
        <taxon>Bacilli</taxon>
        <taxon>Bacillales</taxon>
        <taxon>Thermoactinomycetaceae</taxon>
        <taxon>Desmospora</taxon>
    </lineage>
</organism>
<dbReference type="PANTHER" id="PTHR48107:SF7">
    <property type="entry name" value="RE15974P"/>
    <property type="match status" value="1"/>
</dbReference>
<dbReference type="SUPFAM" id="SSF51735">
    <property type="entry name" value="NAD(P)-binding Rossmann-fold domains"/>
    <property type="match status" value="1"/>
</dbReference>
<dbReference type="PRINTS" id="PR00081">
    <property type="entry name" value="GDHRDH"/>
</dbReference>
<evidence type="ECO:0000256" key="2">
    <source>
        <dbReference type="ARBA" id="ARBA00023002"/>
    </source>
</evidence>
<proteinExistence type="inferred from homology"/>
<dbReference type="RefSeq" id="WP_374709292.1">
    <property type="nucleotide sequence ID" value="NZ_JAVDQG010000001.1"/>
</dbReference>
<accession>A0ABU1IHW1</accession>
<gene>
    <name evidence="3" type="ORF">JOE21_000345</name>
</gene>
<dbReference type="EMBL" id="JAVDQG010000001">
    <property type="protein sequence ID" value="MDR6224357.1"/>
    <property type="molecule type" value="Genomic_DNA"/>
</dbReference>
<dbReference type="InterPro" id="IPR036291">
    <property type="entry name" value="NAD(P)-bd_dom_sf"/>
</dbReference>
<comment type="caution">
    <text evidence="3">The sequence shown here is derived from an EMBL/GenBank/DDBJ whole genome shotgun (WGS) entry which is preliminary data.</text>
</comment>